<dbReference type="Pfam" id="PF19040">
    <property type="entry name" value="SGNH"/>
    <property type="match status" value="1"/>
</dbReference>
<feature type="transmembrane region" description="Helical" evidence="1">
    <location>
        <begin position="317"/>
        <end position="335"/>
    </location>
</feature>
<feature type="transmembrane region" description="Helical" evidence="1">
    <location>
        <begin position="284"/>
        <end position="305"/>
    </location>
</feature>
<keyword evidence="1" id="KW-1133">Transmembrane helix</keyword>
<dbReference type="EMBL" id="WOEZ01000258">
    <property type="protein sequence ID" value="NPT61201.1"/>
    <property type="molecule type" value="Genomic_DNA"/>
</dbReference>
<feature type="transmembrane region" description="Helical" evidence="1">
    <location>
        <begin position="227"/>
        <end position="248"/>
    </location>
</feature>
<dbReference type="GO" id="GO:0009103">
    <property type="term" value="P:lipopolysaccharide biosynthetic process"/>
    <property type="evidence" value="ECO:0007669"/>
    <property type="project" value="TreeGrafter"/>
</dbReference>
<keyword evidence="4" id="KW-0012">Acyltransferase</keyword>
<dbReference type="GO" id="GO:0016747">
    <property type="term" value="F:acyltransferase activity, transferring groups other than amino-acyl groups"/>
    <property type="evidence" value="ECO:0007669"/>
    <property type="project" value="InterPro"/>
</dbReference>
<proteinExistence type="predicted"/>
<feature type="domain" description="Acyltransferase 3" evidence="2">
    <location>
        <begin position="8"/>
        <end position="332"/>
    </location>
</feature>
<evidence type="ECO:0000259" key="2">
    <source>
        <dbReference type="Pfam" id="PF01757"/>
    </source>
</evidence>
<keyword evidence="1" id="KW-0812">Transmembrane</keyword>
<evidence type="ECO:0000259" key="3">
    <source>
        <dbReference type="Pfam" id="PF19040"/>
    </source>
</evidence>
<evidence type="ECO:0000256" key="1">
    <source>
        <dbReference type="SAM" id="Phobius"/>
    </source>
</evidence>
<dbReference type="Proteomes" id="UP000655523">
    <property type="component" value="Unassembled WGS sequence"/>
</dbReference>
<feature type="domain" description="SGNH" evidence="3">
    <location>
        <begin position="402"/>
        <end position="625"/>
    </location>
</feature>
<feature type="transmembrane region" description="Helical" evidence="1">
    <location>
        <begin position="199"/>
        <end position="215"/>
    </location>
</feature>
<gene>
    <name evidence="4" type="ORF">GNZ13_43375</name>
</gene>
<accession>A0A972NXY4</accession>
<dbReference type="RefSeq" id="WP_172176639.1">
    <property type="nucleotide sequence ID" value="NZ_WOEZ01000258.1"/>
</dbReference>
<dbReference type="Pfam" id="PF01757">
    <property type="entry name" value="Acyl_transf_3"/>
    <property type="match status" value="1"/>
</dbReference>
<dbReference type="AlphaFoldDB" id="A0A972NXY4"/>
<comment type="caution">
    <text evidence="4">The sequence shown here is derived from an EMBL/GenBank/DDBJ whole genome shotgun (WGS) entry which is preliminary data.</text>
</comment>
<feature type="transmembrane region" description="Helical" evidence="1">
    <location>
        <begin position="164"/>
        <end position="187"/>
    </location>
</feature>
<keyword evidence="1" id="KW-0472">Membrane</keyword>
<feature type="transmembrane region" description="Helical" evidence="1">
    <location>
        <begin position="74"/>
        <end position="93"/>
    </location>
</feature>
<dbReference type="InterPro" id="IPR002656">
    <property type="entry name" value="Acyl_transf_3_dom"/>
</dbReference>
<feature type="transmembrane region" description="Helical" evidence="1">
    <location>
        <begin position="356"/>
        <end position="376"/>
    </location>
</feature>
<organism evidence="4 5">
    <name type="scientific">Paraburkholderia elongata</name>
    <dbReference type="NCBI Taxonomy" id="2675747"/>
    <lineage>
        <taxon>Bacteria</taxon>
        <taxon>Pseudomonadati</taxon>
        <taxon>Pseudomonadota</taxon>
        <taxon>Betaproteobacteria</taxon>
        <taxon>Burkholderiales</taxon>
        <taxon>Burkholderiaceae</taxon>
        <taxon>Paraburkholderia</taxon>
    </lineage>
</organism>
<evidence type="ECO:0000313" key="5">
    <source>
        <dbReference type="Proteomes" id="UP000655523"/>
    </source>
</evidence>
<feature type="transmembrane region" description="Helical" evidence="1">
    <location>
        <begin position="254"/>
        <end position="272"/>
    </location>
</feature>
<evidence type="ECO:0000313" key="4">
    <source>
        <dbReference type="EMBL" id="NPT61201.1"/>
    </source>
</evidence>
<dbReference type="PANTHER" id="PTHR23028:SF53">
    <property type="entry name" value="ACYL_TRANSF_3 DOMAIN-CONTAINING PROTEIN"/>
    <property type="match status" value="1"/>
</dbReference>
<dbReference type="GO" id="GO:0016020">
    <property type="term" value="C:membrane"/>
    <property type="evidence" value="ECO:0007669"/>
    <property type="project" value="TreeGrafter"/>
</dbReference>
<feature type="transmembrane region" description="Helical" evidence="1">
    <location>
        <begin position="31"/>
        <end position="53"/>
    </location>
</feature>
<dbReference type="PANTHER" id="PTHR23028">
    <property type="entry name" value="ACETYLTRANSFERASE"/>
    <property type="match status" value="1"/>
</dbReference>
<keyword evidence="4" id="KW-0808">Transferase</keyword>
<protein>
    <submittedName>
        <fullName evidence="4">Acyltransferase family protein</fullName>
    </submittedName>
</protein>
<name>A0A972NXY4_9BURK</name>
<dbReference type="InterPro" id="IPR050879">
    <property type="entry name" value="Acyltransferase_3"/>
</dbReference>
<reference evidence="4 5" key="1">
    <citation type="submission" date="2019-11" db="EMBL/GenBank/DDBJ databases">
        <title>Metabolism of dissolved organic matter in forest soils.</title>
        <authorList>
            <person name="Cyle K.T."/>
            <person name="Wilhelm R.C."/>
            <person name="Martinez C.E."/>
        </authorList>
    </citation>
    <scope>NUCLEOTIDE SEQUENCE [LARGE SCALE GENOMIC DNA]</scope>
    <source>
        <strain evidence="4 5">5N</strain>
    </source>
</reference>
<keyword evidence="5" id="KW-1185">Reference proteome</keyword>
<dbReference type="InterPro" id="IPR043968">
    <property type="entry name" value="SGNH"/>
</dbReference>
<sequence length="648" mass="71095">MKLAYRPDIDALRAVAVLAVVIFHLDRNVCPGGFVGVDVFFVISGYLITGQIYQGLAAKDFTLRGFYRRRINRLMPALLVMLAFALVAGLFLLSPFDLTRLAKSAVLSATGFSNVYLWKEYGNYFYSGSAEAPLLHTWSLAVEEQFYLIWPLVLMALCRLPRRWLIPLLSVSLLVFIVVSELGVRYATSAAYFLLPSRFFEPLTGALLAVIVANLDGRRFRAAPSSACGIVGLLMIAWSCATLSEATLFPGFNALPPTVGTALLIIGGLNRNSLSFRMLAVRPLVFIGLMSYSIYLWHWPIIAYLSYYGVKLDTTGALAVLACTLVLGWASWRFVEKSFRRSGSALASRAFFVRRYATPVLGLLAVLTVCMTFKGFPQRWDQQVLAFDGIVSTKPNEVRAGCHVSTQQYDTPPKGSCVLGDRSKKVEGLLIGDSYANHFTGMIDILAAHDGITLQDYTMDGCEPIIGFSNLRQASYADKCRSRTAFDYRLIGNGHYKYVVLAAHWPEDDDGTVAEAMKQSVDKVLASGSKLVIVLSNQTISAAATCPVRKLMYASDRNCAVRDVPVQPGYLRDIQKSHPEITFIDPNAVICDGKQCSPIVANVPLYRDDGHLNEVGSRLIGTLLLQRGVSLIHSGAAENATKVAKGPT</sequence>